<name>A0A517PLX9_9PLAN</name>
<evidence type="ECO:0008006" key="4">
    <source>
        <dbReference type="Google" id="ProtNLM"/>
    </source>
</evidence>
<protein>
    <recommendedName>
        <fullName evidence="4">Cell division protein FtsL</fullName>
    </recommendedName>
</protein>
<feature type="region of interest" description="Disordered" evidence="1">
    <location>
        <begin position="54"/>
        <end position="81"/>
    </location>
</feature>
<sequence>MLFRFISAILLAVAVSLIGIALEKESLKLKRQVSRQHFQLEVLINSHAKMKLATQRASSPRKVLNSMERGELEVESSSEPALTNRREMPLLQWHLQRTPQQATRQK</sequence>
<evidence type="ECO:0000256" key="1">
    <source>
        <dbReference type="SAM" id="MobiDB-lite"/>
    </source>
</evidence>
<dbReference type="EMBL" id="CP036266">
    <property type="protein sequence ID" value="QDT20377.1"/>
    <property type="molecule type" value="Genomic_DNA"/>
</dbReference>
<proteinExistence type="predicted"/>
<dbReference type="AlphaFoldDB" id="A0A517PLX9"/>
<evidence type="ECO:0000313" key="3">
    <source>
        <dbReference type="Proteomes" id="UP000320421"/>
    </source>
</evidence>
<dbReference type="OrthoDB" id="214577at2"/>
<gene>
    <name evidence="2" type="ORF">HG66A1_21630</name>
</gene>
<dbReference type="Proteomes" id="UP000320421">
    <property type="component" value="Chromosome"/>
</dbReference>
<accession>A0A517PLX9</accession>
<keyword evidence="3" id="KW-1185">Reference proteome</keyword>
<reference evidence="2 3" key="1">
    <citation type="submission" date="2019-02" db="EMBL/GenBank/DDBJ databases">
        <title>Deep-cultivation of Planctomycetes and their phenomic and genomic characterization uncovers novel biology.</title>
        <authorList>
            <person name="Wiegand S."/>
            <person name="Jogler M."/>
            <person name="Boedeker C."/>
            <person name="Pinto D."/>
            <person name="Vollmers J."/>
            <person name="Rivas-Marin E."/>
            <person name="Kohn T."/>
            <person name="Peeters S.H."/>
            <person name="Heuer A."/>
            <person name="Rast P."/>
            <person name="Oberbeckmann S."/>
            <person name="Bunk B."/>
            <person name="Jeske O."/>
            <person name="Meyerdierks A."/>
            <person name="Storesund J.E."/>
            <person name="Kallscheuer N."/>
            <person name="Luecker S."/>
            <person name="Lage O.M."/>
            <person name="Pohl T."/>
            <person name="Merkel B.J."/>
            <person name="Hornburger P."/>
            <person name="Mueller R.-W."/>
            <person name="Bruemmer F."/>
            <person name="Labrenz M."/>
            <person name="Spormann A.M."/>
            <person name="Op den Camp H."/>
            <person name="Overmann J."/>
            <person name="Amann R."/>
            <person name="Jetten M.S.M."/>
            <person name="Mascher T."/>
            <person name="Medema M.H."/>
            <person name="Devos D.P."/>
            <person name="Kaster A.-K."/>
            <person name="Ovreas L."/>
            <person name="Rohde M."/>
            <person name="Galperin M.Y."/>
            <person name="Jogler C."/>
        </authorList>
    </citation>
    <scope>NUCLEOTIDE SEQUENCE [LARGE SCALE GENOMIC DNA]</scope>
    <source>
        <strain evidence="2 3">HG66A1</strain>
    </source>
</reference>
<dbReference type="RefSeq" id="WP_145183104.1">
    <property type="nucleotide sequence ID" value="NZ_CP036266.1"/>
</dbReference>
<organism evidence="2 3">
    <name type="scientific">Gimesia chilikensis</name>
    <dbReference type="NCBI Taxonomy" id="2605989"/>
    <lineage>
        <taxon>Bacteria</taxon>
        <taxon>Pseudomonadati</taxon>
        <taxon>Planctomycetota</taxon>
        <taxon>Planctomycetia</taxon>
        <taxon>Planctomycetales</taxon>
        <taxon>Planctomycetaceae</taxon>
        <taxon>Gimesia</taxon>
    </lineage>
</organism>
<evidence type="ECO:0000313" key="2">
    <source>
        <dbReference type="EMBL" id="QDT20377.1"/>
    </source>
</evidence>